<protein>
    <submittedName>
        <fullName evidence="1">Uncharacterized protein</fullName>
    </submittedName>
</protein>
<keyword evidence="2" id="KW-1185">Reference proteome</keyword>
<proteinExistence type="predicted"/>
<evidence type="ECO:0000313" key="2">
    <source>
        <dbReference type="Proteomes" id="UP001060085"/>
    </source>
</evidence>
<dbReference type="EMBL" id="CM044703">
    <property type="protein sequence ID" value="KAI5671330.1"/>
    <property type="molecule type" value="Genomic_DNA"/>
</dbReference>
<organism evidence="1 2">
    <name type="scientific">Catharanthus roseus</name>
    <name type="common">Madagascar periwinkle</name>
    <name type="synonym">Vinca rosea</name>
    <dbReference type="NCBI Taxonomy" id="4058"/>
    <lineage>
        <taxon>Eukaryota</taxon>
        <taxon>Viridiplantae</taxon>
        <taxon>Streptophyta</taxon>
        <taxon>Embryophyta</taxon>
        <taxon>Tracheophyta</taxon>
        <taxon>Spermatophyta</taxon>
        <taxon>Magnoliopsida</taxon>
        <taxon>eudicotyledons</taxon>
        <taxon>Gunneridae</taxon>
        <taxon>Pentapetalae</taxon>
        <taxon>asterids</taxon>
        <taxon>lamiids</taxon>
        <taxon>Gentianales</taxon>
        <taxon>Apocynaceae</taxon>
        <taxon>Rauvolfioideae</taxon>
        <taxon>Vinceae</taxon>
        <taxon>Catharanthinae</taxon>
        <taxon>Catharanthus</taxon>
    </lineage>
</organism>
<reference evidence="2" key="1">
    <citation type="journal article" date="2023" name="Nat. Plants">
        <title>Single-cell RNA sequencing provides a high-resolution roadmap for understanding the multicellular compartmentation of specialized metabolism.</title>
        <authorList>
            <person name="Sun S."/>
            <person name="Shen X."/>
            <person name="Li Y."/>
            <person name="Li Y."/>
            <person name="Wang S."/>
            <person name="Li R."/>
            <person name="Zhang H."/>
            <person name="Shen G."/>
            <person name="Guo B."/>
            <person name="Wei J."/>
            <person name="Xu J."/>
            <person name="St-Pierre B."/>
            <person name="Chen S."/>
            <person name="Sun C."/>
        </authorList>
    </citation>
    <scope>NUCLEOTIDE SEQUENCE [LARGE SCALE GENOMIC DNA]</scope>
</reference>
<name>A0ACC0BF85_CATRO</name>
<sequence length="101" mass="11747">MQQAIEGLEQQLSCLAKNVGDLKREAKVILEQRSRRNLDLMSIILKIAMREIHLELDMVNRSYKRVPRNKVRNGGNYVKIDELFHKRRGDVESVSICPKTN</sequence>
<comment type="caution">
    <text evidence="1">The sequence shown here is derived from an EMBL/GenBank/DDBJ whole genome shotgun (WGS) entry which is preliminary data.</text>
</comment>
<evidence type="ECO:0000313" key="1">
    <source>
        <dbReference type="EMBL" id="KAI5671330.1"/>
    </source>
</evidence>
<dbReference type="Proteomes" id="UP001060085">
    <property type="component" value="Linkage Group LG03"/>
</dbReference>
<accession>A0ACC0BF85</accession>
<gene>
    <name evidence="1" type="ORF">M9H77_11694</name>
</gene>